<feature type="transmembrane region" description="Helical" evidence="6">
    <location>
        <begin position="273"/>
        <end position="294"/>
    </location>
</feature>
<keyword evidence="5 6" id="KW-0472">Membrane</keyword>
<dbReference type="STRING" id="445975.COLSTE_00196"/>
<evidence type="ECO:0000256" key="3">
    <source>
        <dbReference type="ARBA" id="ARBA00022692"/>
    </source>
</evidence>
<evidence type="ECO:0000256" key="2">
    <source>
        <dbReference type="ARBA" id="ARBA00022475"/>
    </source>
</evidence>
<evidence type="ECO:0000313" key="8">
    <source>
        <dbReference type="Proteomes" id="UP000003560"/>
    </source>
</evidence>
<keyword evidence="8" id="KW-1185">Reference proteome</keyword>
<dbReference type="InterPro" id="IPR001851">
    <property type="entry name" value="ABC_transp_permease"/>
</dbReference>
<gene>
    <name evidence="7" type="ORF">COLSTE_00196</name>
</gene>
<feature type="transmembrane region" description="Helical" evidence="6">
    <location>
        <begin position="67"/>
        <end position="88"/>
    </location>
</feature>
<evidence type="ECO:0000256" key="6">
    <source>
        <dbReference type="SAM" id="Phobius"/>
    </source>
</evidence>
<feature type="transmembrane region" description="Helical" evidence="6">
    <location>
        <begin position="123"/>
        <end position="144"/>
    </location>
</feature>
<dbReference type="GO" id="GO:0022857">
    <property type="term" value="F:transmembrane transporter activity"/>
    <property type="evidence" value="ECO:0007669"/>
    <property type="project" value="InterPro"/>
</dbReference>
<dbReference type="PANTHER" id="PTHR47089">
    <property type="entry name" value="ABC TRANSPORTER, PERMEASE PROTEIN"/>
    <property type="match status" value="1"/>
</dbReference>
<dbReference type="GeneID" id="98002583"/>
<dbReference type="CDD" id="cd06580">
    <property type="entry name" value="TM_PBP1_transp_TpRbsC_like"/>
    <property type="match status" value="1"/>
</dbReference>
<keyword evidence="4 6" id="KW-1133">Transmembrane helix</keyword>
<evidence type="ECO:0000256" key="1">
    <source>
        <dbReference type="ARBA" id="ARBA00004651"/>
    </source>
</evidence>
<dbReference type="GO" id="GO:0005886">
    <property type="term" value="C:plasma membrane"/>
    <property type="evidence" value="ECO:0007669"/>
    <property type="project" value="UniProtKB-SubCell"/>
</dbReference>
<dbReference type="AlphaFoldDB" id="B6G815"/>
<comment type="caution">
    <text evidence="7">The sequence shown here is derived from an EMBL/GenBank/DDBJ whole genome shotgun (WGS) entry which is preliminary data.</text>
</comment>
<dbReference type="PANTHER" id="PTHR47089:SF1">
    <property type="entry name" value="GUANOSINE ABC TRANSPORTER PERMEASE PROTEIN NUPP"/>
    <property type="match status" value="1"/>
</dbReference>
<evidence type="ECO:0000256" key="4">
    <source>
        <dbReference type="ARBA" id="ARBA00022989"/>
    </source>
</evidence>
<dbReference type="OrthoDB" id="45037at2"/>
<feature type="transmembrane region" description="Helical" evidence="6">
    <location>
        <begin position="224"/>
        <end position="242"/>
    </location>
</feature>
<accession>B6G815</accession>
<dbReference type="Pfam" id="PF02653">
    <property type="entry name" value="BPD_transp_2"/>
    <property type="match status" value="1"/>
</dbReference>
<dbReference type="RefSeq" id="WP_006719724.1">
    <property type="nucleotide sequence ID" value="NZ_CP085935.1"/>
</dbReference>
<protein>
    <submittedName>
        <fullName evidence="7">Branched-chain amino acid ABC transporter, permease protein</fullName>
    </submittedName>
</protein>
<keyword evidence="2" id="KW-1003">Cell membrane</keyword>
<proteinExistence type="predicted"/>
<dbReference type="EMBL" id="ABXJ01000012">
    <property type="protein sequence ID" value="EEA91641.1"/>
    <property type="molecule type" value="Genomic_DNA"/>
</dbReference>
<evidence type="ECO:0000256" key="5">
    <source>
        <dbReference type="ARBA" id="ARBA00023136"/>
    </source>
</evidence>
<feature type="transmembrane region" description="Helical" evidence="6">
    <location>
        <begin position="353"/>
        <end position="375"/>
    </location>
</feature>
<feature type="transmembrane region" description="Helical" evidence="6">
    <location>
        <begin position="315"/>
        <end position="338"/>
    </location>
</feature>
<name>B6G815_9ACTN</name>
<reference evidence="7 8" key="2">
    <citation type="submission" date="2008-10" db="EMBL/GenBank/DDBJ databases">
        <authorList>
            <person name="Fulton L."/>
            <person name="Clifton S."/>
            <person name="Fulton B."/>
            <person name="Xu J."/>
            <person name="Minx P."/>
            <person name="Pepin K.H."/>
            <person name="Johnson M."/>
            <person name="Thiruvilangam P."/>
            <person name="Bhonagiri V."/>
            <person name="Nash W.E."/>
            <person name="Mardis E.R."/>
            <person name="Wilson R.K."/>
        </authorList>
    </citation>
    <scope>NUCLEOTIDE SEQUENCE [LARGE SCALE GENOMIC DNA]</scope>
    <source>
        <strain evidence="7 8">DSM 13279</strain>
    </source>
</reference>
<keyword evidence="3 6" id="KW-0812">Transmembrane</keyword>
<evidence type="ECO:0000313" key="7">
    <source>
        <dbReference type="EMBL" id="EEA91641.1"/>
    </source>
</evidence>
<dbReference type="HOGENOM" id="CLU_040769_0_2_11"/>
<feature type="transmembrane region" description="Helical" evidence="6">
    <location>
        <begin position="100"/>
        <end position="117"/>
    </location>
</feature>
<dbReference type="Proteomes" id="UP000003560">
    <property type="component" value="Unassembled WGS sequence"/>
</dbReference>
<reference evidence="7 8" key="1">
    <citation type="submission" date="2008-10" db="EMBL/GenBank/DDBJ databases">
        <title>Draft genome sequence of Collinsella stercoris (DSM 13279).</title>
        <authorList>
            <person name="Sudarsanam P."/>
            <person name="Ley R."/>
            <person name="Guruge J."/>
            <person name="Turnbaugh P.J."/>
            <person name="Mahowald M."/>
            <person name="Liep D."/>
            <person name="Gordon J."/>
        </authorList>
    </citation>
    <scope>NUCLEOTIDE SEQUENCE [LARGE SCALE GENOMIC DNA]</scope>
    <source>
        <strain evidence="7 8">DSM 13279</strain>
    </source>
</reference>
<feature type="transmembrane region" description="Helical" evidence="6">
    <location>
        <begin position="28"/>
        <end position="47"/>
    </location>
</feature>
<dbReference type="eggNOG" id="COG4603">
    <property type="taxonomic scope" value="Bacteria"/>
</dbReference>
<sequence length="417" mass="43266">MSATASTTAKPQESTAVRILKKPITATLLAIVLGFAVAAILLAVAGYDPIASFTALFEGIFAKPKYISNTIIKAAPIILTGISVAFAFKTGMFNIGAEGQYVAGTICALIAGTMLNLPMPLQIPVVILAGVAGGAIIGGITGFLKARFGIHEVITAIMLNWTMLYMNNFVVNSEMFHQPSSTSSIAINPSGFTTILPEWKLSDAGLETLRNIPWLYDFLVKTDVNIAFLVAVAVAVLIWFVLFRSKLGFELRAVGFNRDAAEFAGMPVERNTVLAMLIAGGISGLAGALMITGIQPHSLSTLAGFENYGFNGFSVALIAGSSPIGCIFAGLLFGGLLYGGTSVQMAVGAPTDIINIMIGTIVFFVALARVVTLVANRLEKRAAQKGTGGSTGSGGAEATSAATAVATVAVEKEADNA</sequence>
<organism evidence="7 8">
    <name type="scientific">Collinsella stercoris DSM 13279</name>
    <dbReference type="NCBI Taxonomy" id="445975"/>
    <lineage>
        <taxon>Bacteria</taxon>
        <taxon>Bacillati</taxon>
        <taxon>Actinomycetota</taxon>
        <taxon>Coriobacteriia</taxon>
        <taxon>Coriobacteriales</taxon>
        <taxon>Coriobacteriaceae</taxon>
        <taxon>Collinsella</taxon>
    </lineage>
</organism>
<comment type="subcellular location">
    <subcellularLocation>
        <location evidence="1">Cell membrane</location>
        <topology evidence="1">Multi-pass membrane protein</topology>
    </subcellularLocation>
</comment>